<dbReference type="Proteomes" id="UP000233469">
    <property type="component" value="Unassembled WGS sequence"/>
</dbReference>
<accession>A0A2N1N9B7</accession>
<dbReference type="GO" id="GO:0015074">
    <property type="term" value="P:DNA integration"/>
    <property type="evidence" value="ECO:0007669"/>
    <property type="project" value="InterPro"/>
</dbReference>
<evidence type="ECO:0000313" key="4">
    <source>
        <dbReference type="Proteomes" id="UP000233469"/>
    </source>
</evidence>
<comment type="caution">
    <text evidence="3">The sequence shown here is derived from an EMBL/GenBank/DDBJ whole genome shotgun (WGS) entry which is preliminary data.</text>
</comment>
<feature type="non-terminal residue" evidence="3">
    <location>
        <position position="1"/>
    </location>
</feature>
<reference evidence="3 4" key="1">
    <citation type="submission" date="2016-04" db="EMBL/GenBank/DDBJ databases">
        <title>Genome analyses suggest a sexual origin of heterokaryosis in a supposedly ancient asexual fungus.</title>
        <authorList>
            <person name="Ropars J."/>
            <person name="Sedzielewska K."/>
            <person name="Noel J."/>
            <person name="Charron P."/>
            <person name="Farinelli L."/>
            <person name="Marton T."/>
            <person name="Kruger M."/>
            <person name="Pelin A."/>
            <person name="Brachmann A."/>
            <person name="Corradi N."/>
        </authorList>
    </citation>
    <scope>NUCLEOTIDE SEQUENCE [LARGE SCALE GENOMIC DNA]</scope>
    <source>
        <strain evidence="3 4">C2</strain>
    </source>
</reference>
<dbReference type="Pfam" id="PF00589">
    <property type="entry name" value="Phage_integrase"/>
    <property type="match status" value="1"/>
</dbReference>
<dbReference type="GO" id="GO:0006310">
    <property type="term" value="P:DNA recombination"/>
    <property type="evidence" value="ECO:0007669"/>
    <property type="project" value="UniProtKB-KW"/>
</dbReference>
<dbReference type="VEuPathDB" id="FungiDB:FUN_021821"/>
<dbReference type="InterPro" id="IPR052787">
    <property type="entry name" value="MAVS"/>
</dbReference>
<dbReference type="PANTHER" id="PTHR21446">
    <property type="entry name" value="DUF3504 DOMAIN-CONTAINING PROTEIN"/>
    <property type="match status" value="1"/>
</dbReference>
<evidence type="ECO:0000256" key="1">
    <source>
        <dbReference type="ARBA" id="ARBA00023172"/>
    </source>
</evidence>
<organism evidence="3 4">
    <name type="scientific">Rhizophagus irregularis</name>
    <dbReference type="NCBI Taxonomy" id="588596"/>
    <lineage>
        <taxon>Eukaryota</taxon>
        <taxon>Fungi</taxon>
        <taxon>Fungi incertae sedis</taxon>
        <taxon>Mucoromycota</taxon>
        <taxon>Glomeromycotina</taxon>
        <taxon>Glomeromycetes</taxon>
        <taxon>Glomerales</taxon>
        <taxon>Glomeraceae</taxon>
        <taxon>Rhizophagus</taxon>
    </lineage>
</organism>
<dbReference type="InterPro" id="IPR002104">
    <property type="entry name" value="Integrase_catalytic"/>
</dbReference>
<evidence type="ECO:0000259" key="2">
    <source>
        <dbReference type="Pfam" id="PF00589"/>
    </source>
</evidence>
<dbReference type="PANTHER" id="PTHR21446:SF12">
    <property type="entry name" value="POTASSIUM CHANNEL TETRAMERIZATION DOMAIN CONTAINING 1"/>
    <property type="match status" value="1"/>
</dbReference>
<dbReference type="InterPro" id="IPR013762">
    <property type="entry name" value="Integrase-like_cat_sf"/>
</dbReference>
<dbReference type="EMBL" id="LLXL01000614">
    <property type="protein sequence ID" value="PKK70468.1"/>
    <property type="molecule type" value="Genomic_DNA"/>
</dbReference>
<evidence type="ECO:0000313" key="3">
    <source>
        <dbReference type="EMBL" id="PKK70468.1"/>
    </source>
</evidence>
<dbReference type="InterPro" id="IPR011010">
    <property type="entry name" value="DNA_brk_join_enz"/>
</dbReference>
<dbReference type="SUPFAM" id="SSF56349">
    <property type="entry name" value="DNA breaking-rejoining enzymes"/>
    <property type="match status" value="1"/>
</dbReference>
<protein>
    <recommendedName>
        <fullName evidence="2">Tyr recombinase domain-containing protein</fullName>
    </recommendedName>
</protein>
<dbReference type="GO" id="GO:0003677">
    <property type="term" value="F:DNA binding"/>
    <property type="evidence" value="ECO:0007669"/>
    <property type="project" value="InterPro"/>
</dbReference>
<keyword evidence="1" id="KW-0233">DNA recombination</keyword>
<sequence length="176" mass="20022">LSKRPDLSDDNFYLQPNPSWLENGIWYKTSHIGKNRLNKFMQNIGRETQIDIPIELLSNHSGRKTATQVLQDEEIPEQAIMQLTGHKSVQGVRAYKTINEEQQLNTLKTLINITDDKLSSKQNNSSSQDNSINDNVEITKSRVPLQEISLSANSLGNEVPIFQNCTFSNVSFYIQK</sequence>
<proteinExistence type="predicted"/>
<reference evidence="3 4" key="2">
    <citation type="submission" date="2017-10" db="EMBL/GenBank/DDBJ databases">
        <title>Extensive intraspecific genome diversity in a model arbuscular mycorrhizal fungus.</title>
        <authorList>
            <person name="Chen E.C.H."/>
            <person name="Morin E."/>
            <person name="Baudet D."/>
            <person name="Noel J."/>
            <person name="Ndikumana S."/>
            <person name="Charron P."/>
            <person name="St-Onge C."/>
            <person name="Giorgi J."/>
            <person name="Grigoriev I.V."/>
            <person name="Roux C."/>
            <person name="Martin F.M."/>
            <person name="Corradi N."/>
        </authorList>
    </citation>
    <scope>NUCLEOTIDE SEQUENCE [LARGE SCALE GENOMIC DNA]</scope>
    <source>
        <strain evidence="3 4">C2</strain>
    </source>
</reference>
<name>A0A2N1N9B7_9GLOM</name>
<dbReference type="Gene3D" id="1.10.443.10">
    <property type="entry name" value="Intergrase catalytic core"/>
    <property type="match status" value="1"/>
</dbReference>
<gene>
    <name evidence="3" type="ORF">RhiirC2_830046</name>
</gene>
<dbReference type="AlphaFoldDB" id="A0A2N1N9B7"/>
<feature type="domain" description="Tyr recombinase" evidence="2">
    <location>
        <begin position="28"/>
        <end position="100"/>
    </location>
</feature>